<dbReference type="AlphaFoldDB" id="A0A3B1E6Q6"/>
<protein>
    <submittedName>
        <fullName evidence="1">Uncharacterized protein</fullName>
    </submittedName>
</protein>
<dbReference type="EMBL" id="UOGL01000628">
    <property type="protein sequence ID" value="VAX42155.1"/>
    <property type="molecule type" value="Genomic_DNA"/>
</dbReference>
<gene>
    <name evidence="1" type="ORF">MNBD_PLANCTO02-2248</name>
</gene>
<organism evidence="1">
    <name type="scientific">hydrothermal vent metagenome</name>
    <dbReference type="NCBI Taxonomy" id="652676"/>
    <lineage>
        <taxon>unclassified sequences</taxon>
        <taxon>metagenomes</taxon>
        <taxon>ecological metagenomes</taxon>
    </lineage>
</organism>
<evidence type="ECO:0000313" key="1">
    <source>
        <dbReference type="EMBL" id="VAX42155.1"/>
    </source>
</evidence>
<sequence length="37" mass="4377">MYFNQPRRVRTLRGFNILLAVSLYIEKLTAYDLTGDQ</sequence>
<name>A0A3B1E6Q6_9ZZZZ</name>
<reference evidence="1" key="1">
    <citation type="submission" date="2018-06" db="EMBL/GenBank/DDBJ databases">
        <authorList>
            <person name="Zhirakovskaya E."/>
        </authorList>
    </citation>
    <scope>NUCLEOTIDE SEQUENCE</scope>
</reference>
<accession>A0A3B1E6Q6</accession>
<proteinExistence type="predicted"/>